<dbReference type="AlphaFoldDB" id="A0A2P6TMN6"/>
<dbReference type="InterPro" id="IPR008928">
    <property type="entry name" value="6-hairpin_glycosidase_sf"/>
</dbReference>
<dbReference type="Proteomes" id="UP000239899">
    <property type="component" value="Unassembled WGS sequence"/>
</dbReference>
<dbReference type="SUPFAM" id="SSF100895">
    <property type="entry name" value="Kazal-type serine protease inhibitors"/>
    <property type="match status" value="1"/>
</dbReference>
<keyword evidence="6" id="KW-0119">Carbohydrate metabolism</keyword>
<evidence type="ECO:0000256" key="4">
    <source>
        <dbReference type="ARBA" id="ARBA00022801"/>
    </source>
</evidence>
<dbReference type="Pfam" id="PF00759">
    <property type="entry name" value="Glyco_hydro_9"/>
    <property type="match status" value="1"/>
</dbReference>
<evidence type="ECO:0000256" key="1">
    <source>
        <dbReference type="ARBA" id="ARBA00000966"/>
    </source>
</evidence>
<keyword evidence="10" id="KW-0732">Signal</keyword>
<comment type="catalytic activity">
    <reaction evidence="1">
        <text>Endohydrolysis of (1-&gt;4)-beta-D-glucosidic linkages in cellulose, lichenin and cereal beta-D-glucans.</text>
        <dbReference type="EC" id="3.2.1.4"/>
    </reaction>
</comment>
<dbReference type="InterPro" id="IPR012341">
    <property type="entry name" value="6hp_glycosidase-like_sf"/>
</dbReference>
<evidence type="ECO:0000256" key="8">
    <source>
        <dbReference type="ARBA" id="ARBA00023326"/>
    </source>
</evidence>
<feature type="signal peptide" evidence="10">
    <location>
        <begin position="1"/>
        <end position="20"/>
    </location>
</feature>
<evidence type="ECO:0000256" key="10">
    <source>
        <dbReference type="SAM" id="SignalP"/>
    </source>
</evidence>
<evidence type="ECO:0000256" key="9">
    <source>
        <dbReference type="SAM" id="MobiDB-lite"/>
    </source>
</evidence>
<dbReference type="PROSITE" id="PS00282">
    <property type="entry name" value="KAZAL_1"/>
    <property type="match status" value="1"/>
</dbReference>
<comment type="caution">
    <text evidence="12">The sequence shown here is derived from an EMBL/GenBank/DDBJ whole genome shotgun (WGS) entry which is preliminary data.</text>
</comment>
<keyword evidence="5" id="KW-0136">Cellulose degradation</keyword>
<proteinExistence type="inferred from homology"/>
<dbReference type="Gene3D" id="1.50.10.10">
    <property type="match status" value="1"/>
</dbReference>
<dbReference type="Gene3D" id="3.30.60.30">
    <property type="match status" value="1"/>
</dbReference>
<dbReference type="SUPFAM" id="SSF48208">
    <property type="entry name" value="Six-hairpin glycosidases"/>
    <property type="match status" value="1"/>
</dbReference>
<dbReference type="STRING" id="3076.A0A2P6TMN6"/>
<accession>A0A2P6TMN6</accession>
<evidence type="ECO:0000256" key="3">
    <source>
        <dbReference type="ARBA" id="ARBA00012601"/>
    </source>
</evidence>
<dbReference type="InterPro" id="IPR036058">
    <property type="entry name" value="Kazal_dom_sf"/>
</dbReference>
<dbReference type="GO" id="GO:0030245">
    <property type="term" value="P:cellulose catabolic process"/>
    <property type="evidence" value="ECO:0007669"/>
    <property type="project" value="UniProtKB-KW"/>
</dbReference>
<sequence>MTLPRSVAVIVLLLAVGAAARRQPRPIAGRWLLQGSAKPANGTATTTTKPAGGQGFQKHGADFCNCPDDDKAVCGTDQQTYLNECVMRCAGAIKLKDGVCNKACYPPGEKREGGDWSSRAPVCASGITYMNRAEAMYDGYPDECIVEGVCKYVDIGNGPVSYEPTTGGKGKNWQDAAANSQLPDKSKPDYDYSEALQKSLIYYDSQISGTINPGYKRLDWRDNSCFTCKGKYGEDLSGGYYESGGSSLKLGSVSSYAPAFLGAAALCFPEGFNKTGLLDDIKFKVKWGADYLINAHVEDYVFMGSMGNQTEDFDNYAPWELYEKYEKNPRLVGYCTKQDPCSEVTGLAAAALASASELLRPDNAAWADKALTHAKQLYAFATEYPGSYMDSNDPAVKMDSNDPAVKVLSYLYSSTGYQDELAYAAATLYRATGDEKYKADAAKYFSAIPKTPQTQEVGELKPLTAVIMAQLDPDNAAYRTAAEAFFNQYLSGEIDHTDCGLAVPYHWGAMTHGPNIATLGMCYAKAPKVDAAYAARLFNYGKHQVDYVLGDCGRSWLVGFGDKYPQHLHQEAAYNSILVWTDDKDPLGVRIPGTMHLGPITQEKTERPQLWQKAMPDFLGDWFPARHIAYGTMFGAPLMNDGLVLSRRDYTYAEPTITYNSAIVGALAGLSEYYDVKPWKGELKEVNQVDYRPYLLKN</sequence>
<evidence type="ECO:0000313" key="13">
    <source>
        <dbReference type="Proteomes" id="UP000239899"/>
    </source>
</evidence>
<dbReference type="EMBL" id="LHPG02000011">
    <property type="protein sequence ID" value="PRW45599.1"/>
    <property type="molecule type" value="Genomic_DNA"/>
</dbReference>
<evidence type="ECO:0000313" key="12">
    <source>
        <dbReference type="EMBL" id="PRW45599.1"/>
    </source>
</evidence>
<evidence type="ECO:0000256" key="6">
    <source>
        <dbReference type="ARBA" id="ARBA00023277"/>
    </source>
</evidence>
<dbReference type="PROSITE" id="PS51465">
    <property type="entry name" value="KAZAL_2"/>
    <property type="match status" value="1"/>
</dbReference>
<comment type="similarity">
    <text evidence="2">Belongs to the glycosyl hydrolase 9 (cellulase E) family.</text>
</comment>
<protein>
    <recommendedName>
        <fullName evidence="3">cellulase</fullName>
        <ecNumber evidence="3">3.2.1.4</ecNumber>
    </recommendedName>
</protein>
<dbReference type="InterPro" id="IPR002350">
    <property type="entry name" value="Kazal_dom"/>
</dbReference>
<organism evidence="12 13">
    <name type="scientific">Chlorella sorokiniana</name>
    <name type="common">Freshwater green alga</name>
    <dbReference type="NCBI Taxonomy" id="3076"/>
    <lineage>
        <taxon>Eukaryota</taxon>
        <taxon>Viridiplantae</taxon>
        <taxon>Chlorophyta</taxon>
        <taxon>core chlorophytes</taxon>
        <taxon>Trebouxiophyceae</taxon>
        <taxon>Chlorellales</taxon>
        <taxon>Chlorellaceae</taxon>
        <taxon>Chlorella clade</taxon>
        <taxon>Chlorella</taxon>
    </lineage>
</organism>
<evidence type="ECO:0000256" key="5">
    <source>
        <dbReference type="ARBA" id="ARBA00023001"/>
    </source>
</evidence>
<name>A0A2P6TMN6_CHLSO</name>
<feature type="chain" id="PRO_5015105524" description="cellulase" evidence="10">
    <location>
        <begin position="21"/>
        <end position="698"/>
    </location>
</feature>
<dbReference type="InterPro" id="IPR001701">
    <property type="entry name" value="Glyco_hydro_9"/>
</dbReference>
<dbReference type="EC" id="3.2.1.4" evidence="3"/>
<feature type="domain" description="Kazal-like" evidence="11">
    <location>
        <begin position="58"/>
        <end position="102"/>
    </location>
</feature>
<evidence type="ECO:0000259" key="11">
    <source>
        <dbReference type="PROSITE" id="PS51465"/>
    </source>
</evidence>
<evidence type="ECO:0000256" key="2">
    <source>
        <dbReference type="ARBA" id="ARBA00007072"/>
    </source>
</evidence>
<keyword evidence="4 12" id="KW-0378">Hydrolase</keyword>
<feature type="region of interest" description="Disordered" evidence="9">
    <location>
        <begin position="164"/>
        <end position="189"/>
    </location>
</feature>
<evidence type="ECO:0000256" key="7">
    <source>
        <dbReference type="ARBA" id="ARBA00023295"/>
    </source>
</evidence>
<dbReference type="PANTHER" id="PTHR22298">
    <property type="entry name" value="ENDO-1,4-BETA-GLUCANASE"/>
    <property type="match status" value="1"/>
</dbReference>
<dbReference type="GO" id="GO:0008810">
    <property type="term" value="F:cellulase activity"/>
    <property type="evidence" value="ECO:0007669"/>
    <property type="project" value="UniProtKB-EC"/>
</dbReference>
<gene>
    <name evidence="12" type="ORF">C2E21_5808</name>
</gene>
<dbReference type="OrthoDB" id="2015928at2759"/>
<keyword evidence="7" id="KW-0326">Glycosidase</keyword>
<reference evidence="12 13" key="1">
    <citation type="journal article" date="2018" name="Plant J.">
        <title>Genome sequences of Chlorella sorokiniana UTEX 1602 and Micractinium conductrix SAG 241.80: implications to maltose excretion by a green alga.</title>
        <authorList>
            <person name="Arriola M.B."/>
            <person name="Velmurugan N."/>
            <person name="Zhang Y."/>
            <person name="Plunkett M.H."/>
            <person name="Hondzo H."/>
            <person name="Barney B.M."/>
        </authorList>
    </citation>
    <scope>NUCLEOTIDE SEQUENCE [LARGE SCALE GENOMIC DNA]</scope>
    <source>
        <strain evidence="13">UTEX 1602</strain>
    </source>
</reference>
<dbReference type="SMART" id="SM00280">
    <property type="entry name" value="KAZAL"/>
    <property type="match status" value="1"/>
</dbReference>
<keyword evidence="13" id="KW-1185">Reference proteome</keyword>
<dbReference type="Pfam" id="PF07648">
    <property type="entry name" value="Kazal_2"/>
    <property type="match status" value="1"/>
</dbReference>
<keyword evidence="8" id="KW-0624">Polysaccharide degradation</keyword>